<dbReference type="Pfam" id="PF10543">
    <property type="entry name" value="ORF6N"/>
    <property type="match status" value="1"/>
</dbReference>
<evidence type="ECO:0000313" key="3">
    <source>
        <dbReference type="Proteomes" id="UP000433928"/>
    </source>
</evidence>
<dbReference type="AlphaFoldDB" id="A0A6I0K8N5"/>
<evidence type="ECO:0000259" key="1">
    <source>
        <dbReference type="Pfam" id="PF10543"/>
    </source>
</evidence>
<dbReference type="RefSeq" id="WP_192917178.1">
    <property type="nucleotide sequence ID" value="NZ_WCUG01000177.1"/>
</dbReference>
<comment type="caution">
    <text evidence="2">The sequence shown here is derived from an EMBL/GenBank/DDBJ whole genome shotgun (WGS) entry which is preliminary data.</text>
</comment>
<feature type="non-terminal residue" evidence="2">
    <location>
        <position position="39"/>
    </location>
</feature>
<feature type="domain" description="KilA-N DNA-binding" evidence="1">
    <location>
        <begin position="9"/>
        <end position="38"/>
    </location>
</feature>
<dbReference type="InterPro" id="IPR018873">
    <property type="entry name" value="KilA-N_DNA-bd_domain"/>
</dbReference>
<gene>
    <name evidence="2" type="ORF">GAQ59_23515</name>
</gene>
<dbReference type="EMBL" id="WCUG01000177">
    <property type="protein sequence ID" value="KAB4161838.1"/>
    <property type="molecule type" value="Genomic_DNA"/>
</dbReference>
<accession>A0A6I0K8N5</accession>
<proteinExistence type="predicted"/>
<dbReference type="Proteomes" id="UP000433928">
    <property type="component" value="Unassembled WGS sequence"/>
</dbReference>
<name>A0A6I0K8N5_BACUN</name>
<organism evidence="2 3">
    <name type="scientific">Bacteroides uniformis</name>
    <dbReference type="NCBI Taxonomy" id="820"/>
    <lineage>
        <taxon>Bacteria</taxon>
        <taxon>Pseudomonadati</taxon>
        <taxon>Bacteroidota</taxon>
        <taxon>Bacteroidia</taxon>
        <taxon>Bacteroidales</taxon>
        <taxon>Bacteroidaceae</taxon>
        <taxon>Bacteroides</taxon>
    </lineage>
</organism>
<reference evidence="2 3" key="1">
    <citation type="journal article" date="2019" name="Nat. Med.">
        <title>A library of human gut bacterial isolates paired with longitudinal multiomics data enables mechanistic microbiome research.</title>
        <authorList>
            <person name="Poyet M."/>
            <person name="Groussin M."/>
            <person name="Gibbons S.M."/>
            <person name="Avila-Pacheco J."/>
            <person name="Jiang X."/>
            <person name="Kearney S.M."/>
            <person name="Perrotta A.R."/>
            <person name="Berdy B."/>
            <person name="Zhao S."/>
            <person name="Lieberman T.D."/>
            <person name="Swanson P.K."/>
            <person name="Smith M."/>
            <person name="Roesemann S."/>
            <person name="Alexander J.E."/>
            <person name="Rich S.A."/>
            <person name="Livny J."/>
            <person name="Vlamakis H."/>
            <person name="Clish C."/>
            <person name="Bullock K."/>
            <person name="Deik A."/>
            <person name="Scott J."/>
            <person name="Pierce K.A."/>
            <person name="Xavier R.J."/>
            <person name="Alm E.J."/>
        </authorList>
    </citation>
    <scope>NUCLEOTIDE SEQUENCE [LARGE SCALE GENOMIC DNA]</scope>
    <source>
        <strain evidence="2 3">BIOML-A27</strain>
    </source>
</reference>
<protein>
    <submittedName>
        <fullName evidence="2">ORF6N domain-containing protein</fullName>
    </submittedName>
</protein>
<evidence type="ECO:0000313" key="2">
    <source>
        <dbReference type="EMBL" id="KAB4161838.1"/>
    </source>
</evidence>
<sequence length="39" mass="4511">MELTVIIQSKIYEIRGQQVMLDRDLADLYGVETKVLNQS</sequence>